<protein>
    <submittedName>
        <fullName evidence="1">Uncharacterized protein</fullName>
    </submittedName>
</protein>
<organism evidence="1 2">
    <name type="scientific">Solanum commersonii</name>
    <name type="common">Commerson's wild potato</name>
    <name type="synonym">Commerson's nightshade</name>
    <dbReference type="NCBI Taxonomy" id="4109"/>
    <lineage>
        <taxon>Eukaryota</taxon>
        <taxon>Viridiplantae</taxon>
        <taxon>Streptophyta</taxon>
        <taxon>Embryophyta</taxon>
        <taxon>Tracheophyta</taxon>
        <taxon>Spermatophyta</taxon>
        <taxon>Magnoliopsida</taxon>
        <taxon>eudicotyledons</taxon>
        <taxon>Gunneridae</taxon>
        <taxon>Pentapetalae</taxon>
        <taxon>asterids</taxon>
        <taxon>lamiids</taxon>
        <taxon>Solanales</taxon>
        <taxon>Solanaceae</taxon>
        <taxon>Solanoideae</taxon>
        <taxon>Solaneae</taxon>
        <taxon>Solanum</taxon>
    </lineage>
</organism>
<dbReference type="EMBL" id="JACXVP010000010">
    <property type="protein sequence ID" value="KAG5580397.1"/>
    <property type="molecule type" value="Genomic_DNA"/>
</dbReference>
<evidence type="ECO:0000313" key="1">
    <source>
        <dbReference type="EMBL" id="KAG5580397.1"/>
    </source>
</evidence>
<gene>
    <name evidence="1" type="ORF">H5410_051024</name>
</gene>
<name>A0A9J5WYS0_SOLCO</name>
<comment type="caution">
    <text evidence="1">The sequence shown here is derived from an EMBL/GenBank/DDBJ whole genome shotgun (WGS) entry which is preliminary data.</text>
</comment>
<accession>A0A9J5WYS0</accession>
<keyword evidence="2" id="KW-1185">Reference proteome</keyword>
<dbReference type="Proteomes" id="UP000824120">
    <property type="component" value="Chromosome 10"/>
</dbReference>
<dbReference type="AlphaFoldDB" id="A0A9J5WYS0"/>
<reference evidence="1 2" key="1">
    <citation type="submission" date="2020-09" db="EMBL/GenBank/DDBJ databases">
        <title>De no assembly of potato wild relative species, Solanum commersonii.</title>
        <authorList>
            <person name="Cho K."/>
        </authorList>
    </citation>
    <scope>NUCLEOTIDE SEQUENCE [LARGE SCALE GENOMIC DNA]</scope>
    <source>
        <strain evidence="1">LZ3.2</strain>
        <tissue evidence="1">Leaf</tissue>
    </source>
</reference>
<evidence type="ECO:0000313" key="2">
    <source>
        <dbReference type="Proteomes" id="UP000824120"/>
    </source>
</evidence>
<proteinExistence type="predicted"/>
<sequence length="118" mass="13268">MDGYDLPIQGYQGKVPHYARPRYNGKHLTYASPSYSRKGTIDQSKLSLYADHSASLIRIADQLGDSPFGVVHRRLAPAFSIFMLWVIWRHGTASQDFSAKRPAPLLVRLEPFLQGSAH</sequence>